<dbReference type="GO" id="GO:0030246">
    <property type="term" value="F:carbohydrate binding"/>
    <property type="evidence" value="ECO:0007669"/>
    <property type="project" value="UniProtKB-KW"/>
</dbReference>
<evidence type="ECO:0000256" key="11">
    <source>
        <dbReference type="ARBA" id="ARBA00022840"/>
    </source>
</evidence>
<comment type="catalytic activity">
    <reaction evidence="17 19">
        <text>L-threonyl-[protein] + ATP = O-phospho-L-threonyl-[protein] + ADP + H(+)</text>
        <dbReference type="Rhea" id="RHEA:46608"/>
        <dbReference type="Rhea" id="RHEA-COMP:11060"/>
        <dbReference type="Rhea" id="RHEA-COMP:11605"/>
        <dbReference type="ChEBI" id="CHEBI:15378"/>
        <dbReference type="ChEBI" id="CHEBI:30013"/>
        <dbReference type="ChEBI" id="CHEBI:30616"/>
        <dbReference type="ChEBI" id="CHEBI:61977"/>
        <dbReference type="ChEBI" id="CHEBI:456216"/>
        <dbReference type="EC" id="2.7.11.1"/>
    </reaction>
</comment>
<dbReference type="InterPro" id="IPR000858">
    <property type="entry name" value="S_locus_glycoprot_dom"/>
</dbReference>
<dbReference type="SUPFAM" id="SSF56112">
    <property type="entry name" value="Protein kinase-like (PK-like)"/>
    <property type="match status" value="1"/>
</dbReference>
<dbReference type="PROSITE" id="PS50948">
    <property type="entry name" value="PAN"/>
    <property type="match status" value="1"/>
</dbReference>
<dbReference type="PANTHER" id="PTHR27002:SF932">
    <property type="entry name" value="RECEPTOR-LIKE SERINE_THREONINE-PROTEIN KINASE"/>
    <property type="match status" value="1"/>
</dbReference>
<evidence type="ECO:0000256" key="14">
    <source>
        <dbReference type="ARBA" id="ARBA00023157"/>
    </source>
</evidence>
<keyword evidence="5 19" id="KW-0808">Transferase</keyword>
<dbReference type="InterPro" id="IPR000742">
    <property type="entry name" value="EGF"/>
</dbReference>
<dbReference type="CDD" id="cd01098">
    <property type="entry name" value="PAN_AP_plant"/>
    <property type="match status" value="1"/>
</dbReference>
<evidence type="ECO:0000256" key="12">
    <source>
        <dbReference type="ARBA" id="ARBA00022989"/>
    </source>
</evidence>
<reference evidence="26 27" key="1">
    <citation type="journal article" date="2023" name="G3 (Bethesda)">
        <title>A haplotype-resolved chromosome-scale genome for Quercus rubra L. provides insights into the genetics of adaptive traits for red oak species.</title>
        <authorList>
            <person name="Kapoor B."/>
            <person name="Jenkins J."/>
            <person name="Schmutz J."/>
            <person name="Zhebentyayeva T."/>
            <person name="Kuelheim C."/>
            <person name="Coggeshall M."/>
            <person name="Heim C."/>
            <person name="Lasky J.R."/>
            <person name="Leites L."/>
            <person name="Islam-Faridi N."/>
            <person name="Romero-Severson J."/>
            <person name="DeLeo V.L."/>
            <person name="Lucas S.M."/>
            <person name="Lazic D."/>
            <person name="Gailing O."/>
            <person name="Carlson J."/>
            <person name="Staton M."/>
        </authorList>
    </citation>
    <scope>NUCLEOTIDE SEQUENCE [LARGE SCALE GENOMIC DNA]</scope>
    <source>
        <strain evidence="26">Pseudo-F2</strain>
    </source>
</reference>
<dbReference type="Gene3D" id="2.90.10.10">
    <property type="entry name" value="Bulb-type lectin domain"/>
    <property type="match status" value="1"/>
</dbReference>
<evidence type="ECO:0000313" key="26">
    <source>
        <dbReference type="EMBL" id="KAK4588029.1"/>
    </source>
</evidence>
<dbReference type="AlphaFoldDB" id="A0AAN7F9U8"/>
<dbReference type="PROSITE" id="PS00108">
    <property type="entry name" value="PROTEIN_KINASE_ST"/>
    <property type="match status" value="1"/>
</dbReference>
<keyword evidence="6 21" id="KW-0812">Transmembrane</keyword>
<dbReference type="InterPro" id="IPR011009">
    <property type="entry name" value="Kinase-like_dom_sf"/>
</dbReference>
<comment type="subcellular location">
    <subcellularLocation>
        <location evidence="1">Cell membrane</location>
        <topology evidence="1">Single-pass type I membrane protein</topology>
    </subcellularLocation>
</comment>
<dbReference type="SMART" id="SM00473">
    <property type="entry name" value="PAN_AP"/>
    <property type="match status" value="1"/>
</dbReference>
<dbReference type="PANTHER" id="PTHR27002">
    <property type="entry name" value="RECEPTOR-LIKE SERINE/THREONINE-PROTEIN KINASE SD1-8"/>
    <property type="match status" value="1"/>
</dbReference>
<dbReference type="FunFam" id="1.10.510.10:FF:000060">
    <property type="entry name" value="G-type lectin S-receptor-like serine/threonine-protein kinase"/>
    <property type="match status" value="1"/>
</dbReference>
<dbReference type="GO" id="GO:0005886">
    <property type="term" value="C:plasma membrane"/>
    <property type="evidence" value="ECO:0007669"/>
    <property type="project" value="UniProtKB-SubCell"/>
</dbReference>
<evidence type="ECO:0000256" key="19">
    <source>
        <dbReference type="PIRNR" id="PIRNR000641"/>
    </source>
</evidence>
<feature type="domain" description="EGF-like" evidence="23">
    <location>
        <begin position="291"/>
        <end position="327"/>
    </location>
</feature>
<evidence type="ECO:0000256" key="20">
    <source>
        <dbReference type="PROSITE-ProRule" id="PRU00076"/>
    </source>
</evidence>
<dbReference type="SMART" id="SM00220">
    <property type="entry name" value="S_TKc"/>
    <property type="match status" value="1"/>
</dbReference>
<feature type="domain" description="Protein kinase" evidence="22">
    <location>
        <begin position="541"/>
        <end position="827"/>
    </location>
</feature>
<evidence type="ECO:0000259" key="25">
    <source>
        <dbReference type="PROSITE" id="PS50948"/>
    </source>
</evidence>
<dbReference type="Pfam" id="PF07714">
    <property type="entry name" value="PK_Tyr_Ser-Thr"/>
    <property type="match status" value="1"/>
</dbReference>
<evidence type="ECO:0000256" key="2">
    <source>
        <dbReference type="ARBA" id="ARBA00022475"/>
    </source>
</evidence>
<gene>
    <name evidence="26" type="ORF">RGQ29_019142</name>
</gene>
<keyword evidence="12 21" id="KW-1133">Transmembrane helix</keyword>
<proteinExistence type="inferred from homology"/>
<dbReference type="EC" id="2.7.11.1" evidence="19"/>
<dbReference type="CDD" id="cd00028">
    <property type="entry name" value="B_lectin"/>
    <property type="match status" value="1"/>
</dbReference>
<dbReference type="EMBL" id="JAXUIC010000005">
    <property type="protein sequence ID" value="KAK4588029.1"/>
    <property type="molecule type" value="Genomic_DNA"/>
</dbReference>
<dbReference type="InterPro" id="IPR001245">
    <property type="entry name" value="Ser-Thr/Tyr_kinase_cat_dom"/>
</dbReference>
<dbReference type="PROSITE" id="PS50026">
    <property type="entry name" value="EGF_3"/>
    <property type="match status" value="1"/>
</dbReference>
<protein>
    <recommendedName>
        <fullName evidence="19">Receptor-like serine/threonine-protein kinase</fullName>
        <ecNumber evidence="19">2.7.11.1</ecNumber>
    </recommendedName>
</protein>
<dbReference type="PIRSF" id="PIRSF000641">
    <property type="entry name" value="SRK"/>
    <property type="match status" value="1"/>
</dbReference>
<dbReference type="InterPro" id="IPR024171">
    <property type="entry name" value="SRK-like_kinase"/>
</dbReference>
<feature type="transmembrane region" description="Helical" evidence="21">
    <location>
        <begin position="12"/>
        <end position="34"/>
    </location>
</feature>
<accession>A0AAN7F9U8</accession>
<feature type="domain" description="Bulb-type lectin" evidence="24">
    <location>
        <begin position="31"/>
        <end position="154"/>
    </location>
</feature>
<dbReference type="SMART" id="SM00108">
    <property type="entry name" value="B_lectin"/>
    <property type="match status" value="1"/>
</dbReference>
<comment type="caution">
    <text evidence="20">Lacks conserved residue(s) required for the propagation of feature annotation.</text>
</comment>
<evidence type="ECO:0000256" key="17">
    <source>
        <dbReference type="ARBA" id="ARBA00047899"/>
    </source>
</evidence>
<comment type="caution">
    <text evidence="26">The sequence shown here is derived from an EMBL/GenBank/DDBJ whole genome shotgun (WGS) entry which is preliminary data.</text>
</comment>
<evidence type="ECO:0000256" key="16">
    <source>
        <dbReference type="ARBA" id="ARBA00023180"/>
    </source>
</evidence>
<dbReference type="InterPro" id="IPR003609">
    <property type="entry name" value="Pan_app"/>
</dbReference>
<dbReference type="Pfam" id="PF08276">
    <property type="entry name" value="PAN_2"/>
    <property type="match status" value="1"/>
</dbReference>
<dbReference type="Pfam" id="PF00954">
    <property type="entry name" value="S_locus_glycop"/>
    <property type="match status" value="1"/>
</dbReference>
<evidence type="ECO:0000256" key="1">
    <source>
        <dbReference type="ARBA" id="ARBA00004251"/>
    </source>
</evidence>
<keyword evidence="2" id="KW-1003">Cell membrane</keyword>
<name>A0AAN7F9U8_QUERU</name>
<evidence type="ECO:0000313" key="27">
    <source>
        <dbReference type="Proteomes" id="UP001324115"/>
    </source>
</evidence>
<keyword evidence="15" id="KW-0675">Receptor</keyword>
<evidence type="ECO:0000256" key="9">
    <source>
        <dbReference type="ARBA" id="ARBA00022741"/>
    </source>
</evidence>
<keyword evidence="11 19" id="KW-0067">ATP-binding</keyword>
<evidence type="ECO:0000256" key="5">
    <source>
        <dbReference type="ARBA" id="ARBA00022679"/>
    </source>
</evidence>
<dbReference type="Proteomes" id="UP001324115">
    <property type="component" value="Unassembled WGS sequence"/>
</dbReference>
<feature type="domain" description="Apple" evidence="25">
    <location>
        <begin position="346"/>
        <end position="434"/>
    </location>
</feature>
<dbReference type="InterPro" id="IPR036426">
    <property type="entry name" value="Bulb-type_lectin_dom_sf"/>
</dbReference>
<keyword evidence="13 21" id="KW-0472">Membrane</keyword>
<dbReference type="Pfam" id="PF01453">
    <property type="entry name" value="B_lectin"/>
    <property type="match status" value="1"/>
</dbReference>
<dbReference type="FunFam" id="2.90.10.10:FF:000005">
    <property type="entry name" value="G-type lectin S-receptor-like serine/threonine-protein kinase"/>
    <property type="match status" value="1"/>
</dbReference>
<keyword evidence="8" id="KW-0430">Lectin</keyword>
<keyword evidence="27" id="KW-1185">Reference proteome</keyword>
<dbReference type="PROSITE" id="PS50011">
    <property type="entry name" value="PROTEIN_KINASE_DOM"/>
    <property type="match status" value="1"/>
</dbReference>
<dbReference type="InterPro" id="IPR001480">
    <property type="entry name" value="Bulb-type_lectin_dom"/>
</dbReference>
<dbReference type="CDD" id="cd14066">
    <property type="entry name" value="STKc_IRAK"/>
    <property type="match status" value="1"/>
</dbReference>
<evidence type="ECO:0000256" key="10">
    <source>
        <dbReference type="ARBA" id="ARBA00022777"/>
    </source>
</evidence>
<evidence type="ECO:0000256" key="21">
    <source>
        <dbReference type="SAM" id="Phobius"/>
    </source>
</evidence>
<dbReference type="GO" id="GO:0005524">
    <property type="term" value="F:ATP binding"/>
    <property type="evidence" value="ECO:0007669"/>
    <property type="project" value="UniProtKB-KW"/>
</dbReference>
<dbReference type="Gene3D" id="1.10.510.10">
    <property type="entry name" value="Transferase(Phosphotransferase) domain 1"/>
    <property type="match status" value="1"/>
</dbReference>
<keyword evidence="4 20" id="KW-0245">EGF-like domain</keyword>
<dbReference type="Gene3D" id="3.30.200.20">
    <property type="entry name" value="Phosphorylase Kinase, domain 1"/>
    <property type="match status" value="1"/>
</dbReference>
<evidence type="ECO:0000259" key="23">
    <source>
        <dbReference type="PROSITE" id="PS50026"/>
    </source>
</evidence>
<dbReference type="InterPro" id="IPR000719">
    <property type="entry name" value="Prot_kinase_dom"/>
</dbReference>
<keyword evidence="10 19" id="KW-0418">Kinase</keyword>
<evidence type="ECO:0000256" key="15">
    <source>
        <dbReference type="ARBA" id="ARBA00023170"/>
    </source>
</evidence>
<comment type="catalytic activity">
    <reaction evidence="18 19">
        <text>L-seryl-[protein] + ATP = O-phospho-L-seryl-[protein] + ADP + H(+)</text>
        <dbReference type="Rhea" id="RHEA:17989"/>
        <dbReference type="Rhea" id="RHEA-COMP:9863"/>
        <dbReference type="Rhea" id="RHEA-COMP:11604"/>
        <dbReference type="ChEBI" id="CHEBI:15378"/>
        <dbReference type="ChEBI" id="CHEBI:29999"/>
        <dbReference type="ChEBI" id="CHEBI:30616"/>
        <dbReference type="ChEBI" id="CHEBI:83421"/>
        <dbReference type="ChEBI" id="CHEBI:456216"/>
        <dbReference type="EC" id="2.7.11.1"/>
    </reaction>
</comment>
<evidence type="ECO:0000256" key="6">
    <source>
        <dbReference type="ARBA" id="ARBA00022692"/>
    </source>
</evidence>
<sequence>MAITSKRNPVDAFLFSFFFISYYLSLLSHAAHIITQGQNLSDGQNLTSDYQNFQLGFFSPANSSLRYVGIWYHNIQEKEPSVIWVANRRNPLFDKKGVLLFGEDGNLMVVDGNNTKVWSSNASIISANTTAMLHDTGNLILSSNDGKNHWESFNDPTDTFLPGMRVQVNAEMGENRTLTSWKSASDPSPGNYSMGVDPQASPQIVIWEGEHRRWRSGYWDGRTFSGVPNITSNYMYGFKLSDWVNESGYLTYTPMNSSDKLRFRIRWDGYEEQLRWQEGGSKWDTIQTQPADKECELYNFCGNFGLCNELSSSVCSCMQGFDPVDPDQWNKGNWSGGCRRRTELQCQRNLSSVTQETAGEDGFLDVKCSKLPDLANLVGGTPDSIESCENKCLNNCSCTAYAVASGIGCLIWKGDLLDVHQFPRAGNTLRIRLADSDLGGKRKLSILVIIIIVVAGVVLLVVFTFLLWRFKTKRKVLATVSSISGGNDNDMQLRIYESSKSMEFSTDLSGPAELSIDGDQANGLELPLFNFNCVAVATNNFSEKNKLGEGGFGPVYKGKLPGGQEIAVKRLSVRSCQGLEEFKNEISLIAKLQHRNLVRLLGCSIQGEEKMLLYEYMSNKSLDCFLFADPSKQALLDWRKRFTIIEGIARGLLYLHRDSRLRIIHRDLKASNILLDEEMNPKISDFGMARIFGGNQHEANTNRVVGTFGYMSPEYAMEGLFSVKSDVYSFGVLLLEIVSGRKNTSFRLSEYSSLIGRAWHLWNEEKAMELIDPSIQDSCSRDEVLRCIHLGMLCVQDSASQRPTMSSVVLMLESEGATLPLPRQPTFTSMRESSIDTESYVESQDIVSSNNLTVTMICGR</sequence>
<organism evidence="26 27">
    <name type="scientific">Quercus rubra</name>
    <name type="common">Northern red oak</name>
    <name type="synonym">Quercus borealis</name>
    <dbReference type="NCBI Taxonomy" id="3512"/>
    <lineage>
        <taxon>Eukaryota</taxon>
        <taxon>Viridiplantae</taxon>
        <taxon>Streptophyta</taxon>
        <taxon>Embryophyta</taxon>
        <taxon>Tracheophyta</taxon>
        <taxon>Spermatophyta</taxon>
        <taxon>Magnoliopsida</taxon>
        <taxon>eudicotyledons</taxon>
        <taxon>Gunneridae</taxon>
        <taxon>Pentapetalae</taxon>
        <taxon>rosids</taxon>
        <taxon>fabids</taxon>
        <taxon>Fagales</taxon>
        <taxon>Fagaceae</taxon>
        <taxon>Quercus</taxon>
    </lineage>
</organism>
<evidence type="ECO:0000256" key="8">
    <source>
        <dbReference type="ARBA" id="ARBA00022734"/>
    </source>
</evidence>
<dbReference type="FunFam" id="3.30.200.20:FF:000330">
    <property type="entry name" value="G-type lectin S-receptor-like serine/threonine-protein kinase At4g03230"/>
    <property type="match status" value="1"/>
</dbReference>
<evidence type="ECO:0000256" key="4">
    <source>
        <dbReference type="ARBA" id="ARBA00022536"/>
    </source>
</evidence>
<evidence type="ECO:0000256" key="3">
    <source>
        <dbReference type="ARBA" id="ARBA00022527"/>
    </source>
</evidence>
<dbReference type="SUPFAM" id="SSF51110">
    <property type="entry name" value="alpha-D-mannose-specific plant lectins"/>
    <property type="match status" value="1"/>
</dbReference>
<dbReference type="GO" id="GO:0048544">
    <property type="term" value="P:recognition of pollen"/>
    <property type="evidence" value="ECO:0007669"/>
    <property type="project" value="InterPro"/>
</dbReference>
<evidence type="ECO:0000256" key="18">
    <source>
        <dbReference type="ARBA" id="ARBA00048679"/>
    </source>
</evidence>
<dbReference type="GO" id="GO:0004674">
    <property type="term" value="F:protein serine/threonine kinase activity"/>
    <property type="evidence" value="ECO:0007669"/>
    <property type="project" value="UniProtKB-KW"/>
</dbReference>
<evidence type="ECO:0000256" key="13">
    <source>
        <dbReference type="ARBA" id="ARBA00023136"/>
    </source>
</evidence>
<comment type="similarity">
    <text evidence="19">Belongs to the protein kinase superfamily. Ser/Thr protein kinase family.</text>
</comment>
<dbReference type="CDD" id="cd00054">
    <property type="entry name" value="EGF_CA"/>
    <property type="match status" value="1"/>
</dbReference>
<keyword evidence="7" id="KW-0732">Signal</keyword>
<evidence type="ECO:0000256" key="7">
    <source>
        <dbReference type="ARBA" id="ARBA00022729"/>
    </source>
</evidence>
<keyword evidence="3 19" id="KW-0723">Serine/threonine-protein kinase</keyword>
<dbReference type="PROSITE" id="PS50927">
    <property type="entry name" value="BULB_LECTIN"/>
    <property type="match status" value="1"/>
</dbReference>
<keyword evidence="9 19" id="KW-0547">Nucleotide-binding</keyword>
<dbReference type="InterPro" id="IPR008271">
    <property type="entry name" value="Ser/Thr_kinase_AS"/>
</dbReference>
<evidence type="ECO:0000259" key="24">
    <source>
        <dbReference type="PROSITE" id="PS50927"/>
    </source>
</evidence>
<keyword evidence="14" id="KW-1015">Disulfide bond</keyword>
<evidence type="ECO:0000259" key="22">
    <source>
        <dbReference type="PROSITE" id="PS50011"/>
    </source>
</evidence>
<keyword evidence="16" id="KW-0325">Glycoprotein</keyword>
<feature type="transmembrane region" description="Helical" evidence="21">
    <location>
        <begin position="444"/>
        <end position="468"/>
    </location>
</feature>